<comment type="caution">
    <text evidence="2">The sequence shown here is derived from an EMBL/GenBank/DDBJ whole genome shotgun (WGS) entry which is preliminary data.</text>
</comment>
<feature type="domain" description="DUF4935" evidence="1">
    <location>
        <begin position="4"/>
        <end position="179"/>
    </location>
</feature>
<evidence type="ECO:0000259" key="1">
    <source>
        <dbReference type="Pfam" id="PF16289"/>
    </source>
</evidence>
<keyword evidence="3" id="KW-1185">Reference proteome</keyword>
<dbReference type="EMBL" id="JANIBL010000069">
    <property type="protein sequence ID" value="MCQ8119379.1"/>
    <property type="molecule type" value="Genomic_DNA"/>
</dbReference>
<name>A0ABT1TX90_9GAMM</name>
<gene>
    <name evidence="2" type="ORF">NP589_18260</name>
</gene>
<accession>A0ABT1TX90</accession>
<evidence type="ECO:0000313" key="3">
    <source>
        <dbReference type="Proteomes" id="UP001524570"/>
    </source>
</evidence>
<evidence type="ECO:0000313" key="2">
    <source>
        <dbReference type="EMBL" id="MCQ8119379.1"/>
    </source>
</evidence>
<dbReference type="Pfam" id="PF16289">
    <property type="entry name" value="PIN_12"/>
    <property type="match status" value="1"/>
</dbReference>
<sequence length="362" mass="40673">LVAVDSNAFFEGAGDQRRVSFNRAWMGDFRRLAAQGEKLLLSVVWDVEIRRHFSTSIDSQVQVKLPNFAKIGSNKEAVKELNTRAAALSLDAQRLVEKEWDSVKTSFNTELIAIPHAPTLANDIFHMWSSSSWPFEKRKEKRDEFQDAFALTSLLAHADSLRSKPENIEASILVITADQGCREFCAQTASLIPCSNINSAIEFLSQRNEILRLAERSREISIQLEDAQHPMFSRLHESLAQIQAQFPPPCFSFTRDNRDTLGWLRNLSIDSITLLKAGPRGTNVEVLEERDNVLHIKGRVRFELTLSLNSPGYIERTAIPSAEVVVSNGKFTFDTDFAAGNQGDHWFGGVTNISQPLRIAML</sequence>
<organism evidence="2 3">
    <name type="scientific">Methylomonas rosea</name>
    <dbReference type="NCBI Taxonomy" id="2952227"/>
    <lineage>
        <taxon>Bacteria</taxon>
        <taxon>Pseudomonadati</taxon>
        <taxon>Pseudomonadota</taxon>
        <taxon>Gammaproteobacteria</taxon>
        <taxon>Methylococcales</taxon>
        <taxon>Methylococcaceae</taxon>
        <taxon>Methylomonas</taxon>
    </lineage>
</organism>
<feature type="non-terminal residue" evidence="2">
    <location>
        <position position="1"/>
    </location>
</feature>
<proteinExistence type="predicted"/>
<dbReference type="InterPro" id="IPR032557">
    <property type="entry name" value="DUF4935"/>
</dbReference>
<dbReference type="RefSeq" id="WP_256608250.1">
    <property type="nucleotide sequence ID" value="NZ_JANIBL010000069.1"/>
</dbReference>
<dbReference type="Proteomes" id="UP001524570">
    <property type="component" value="Unassembled WGS sequence"/>
</dbReference>
<reference evidence="2 3" key="1">
    <citation type="submission" date="2022-07" db="EMBL/GenBank/DDBJ databases">
        <title>Methylomonas rivi sp. nov., Methylomonas rosea sp. nov., Methylomonas aureus sp. nov. and Methylomonas subterranea sp. nov., four novel methanotrophs isolated from a freshwater creek and the deep terrestrial subsurface.</title>
        <authorList>
            <person name="Abin C."/>
            <person name="Sankaranarayanan K."/>
            <person name="Garner C."/>
            <person name="Sindelar R."/>
            <person name="Kotary K."/>
            <person name="Garner R."/>
            <person name="Barclay S."/>
            <person name="Lawson P."/>
            <person name="Krumholz L."/>
        </authorList>
    </citation>
    <scope>NUCLEOTIDE SEQUENCE [LARGE SCALE GENOMIC DNA]</scope>
    <source>
        <strain evidence="2 3">WSC-7</strain>
    </source>
</reference>
<protein>
    <submittedName>
        <fullName evidence="2">PIN domain-containing protein</fullName>
    </submittedName>
</protein>